<keyword evidence="2" id="KW-1185">Reference proteome</keyword>
<sequence>MCLYTEMHAISLIKSPKGGSVSLLGVDEEYDAYTYVEIYLNGSLIASCHVIPMVLHGNGDRKEMFRNGSLLIYNLTDSDSGNYSLQVNSTEIQTVWLEVVAYAQTPRPKHLDNEDSRKDTRPLQRKGRFIILPLTFVVFMATSPGRVIEHDAVRSRAEVSVRVLFHRLEHNGR</sequence>
<dbReference type="Proteomes" id="UP001295444">
    <property type="component" value="Chromosome 06"/>
</dbReference>
<protein>
    <submittedName>
        <fullName evidence="1">---NA</fullName>
    </submittedName>
</protein>
<evidence type="ECO:0000313" key="1">
    <source>
        <dbReference type="EMBL" id="CAH2299604.1"/>
    </source>
</evidence>
<organism evidence="1 2">
    <name type="scientific">Pelobates cultripes</name>
    <name type="common">Western spadefoot toad</name>
    <dbReference type="NCBI Taxonomy" id="61616"/>
    <lineage>
        <taxon>Eukaryota</taxon>
        <taxon>Metazoa</taxon>
        <taxon>Chordata</taxon>
        <taxon>Craniata</taxon>
        <taxon>Vertebrata</taxon>
        <taxon>Euteleostomi</taxon>
        <taxon>Amphibia</taxon>
        <taxon>Batrachia</taxon>
        <taxon>Anura</taxon>
        <taxon>Pelobatoidea</taxon>
        <taxon>Pelobatidae</taxon>
        <taxon>Pelobates</taxon>
    </lineage>
</organism>
<reference evidence="1" key="1">
    <citation type="submission" date="2022-03" db="EMBL/GenBank/DDBJ databases">
        <authorList>
            <person name="Alioto T."/>
            <person name="Alioto T."/>
            <person name="Gomez Garrido J."/>
        </authorList>
    </citation>
    <scope>NUCLEOTIDE SEQUENCE</scope>
</reference>
<accession>A0AAD1W8E8</accession>
<proteinExistence type="predicted"/>
<dbReference type="Gene3D" id="2.60.40.10">
    <property type="entry name" value="Immunoglobulins"/>
    <property type="match status" value="1"/>
</dbReference>
<dbReference type="EMBL" id="OW240917">
    <property type="protein sequence ID" value="CAH2299604.1"/>
    <property type="molecule type" value="Genomic_DNA"/>
</dbReference>
<dbReference type="SUPFAM" id="SSF48726">
    <property type="entry name" value="Immunoglobulin"/>
    <property type="match status" value="1"/>
</dbReference>
<name>A0AAD1W8E8_PELCU</name>
<dbReference type="InterPro" id="IPR013783">
    <property type="entry name" value="Ig-like_fold"/>
</dbReference>
<gene>
    <name evidence="1" type="ORF">PECUL_23A040201</name>
</gene>
<evidence type="ECO:0000313" key="2">
    <source>
        <dbReference type="Proteomes" id="UP001295444"/>
    </source>
</evidence>
<dbReference type="InterPro" id="IPR036179">
    <property type="entry name" value="Ig-like_dom_sf"/>
</dbReference>
<dbReference type="AlphaFoldDB" id="A0AAD1W8E8"/>